<reference evidence="3" key="1">
    <citation type="submission" date="2011-12" db="EMBL/GenBank/DDBJ databases">
        <title>Complete genome sequence of Streptomyces cattleya strain DSM 46488.</title>
        <authorList>
            <person name="Ou H.-Y."/>
            <person name="Li P."/>
            <person name="Zhao C."/>
            <person name="O'Hagan D."/>
            <person name="Deng Z."/>
        </authorList>
    </citation>
    <scope>NUCLEOTIDE SEQUENCE [LARGE SCALE GENOMIC DNA]</scope>
    <source>
        <strain evidence="3">ATCC 35852 / DSM 46488 / JCM 4925 / NBRC 14057 / NRRL 8057</strain>
    </source>
</reference>
<proteinExistence type="predicted"/>
<dbReference type="STRING" id="1003195.SCATT_20690"/>
<dbReference type="HOGENOM" id="CLU_2958689_0_0_11"/>
<name>G8WZE5_STREN</name>
<feature type="region of interest" description="Disordered" evidence="1">
    <location>
        <begin position="1"/>
        <end position="31"/>
    </location>
</feature>
<evidence type="ECO:0000256" key="1">
    <source>
        <dbReference type="SAM" id="MobiDB-lite"/>
    </source>
</evidence>
<evidence type="ECO:0000313" key="2">
    <source>
        <dbReference type="EMBL" id="AEW94440.1"/>
    </source>
</evidence>
<organism evidence="2 3">
    <name type="scientific">Streptantibioticus cattleyicolor (strain ATCC 35852 / DSM 46488 / JCM 4925 / NBRC 14057 / NRRL 8057)</name>
    <name type="common">Streptomyces cattleya</name>
    <dbReference type="NCBI Taxonomy" id="1003195"/>
    <lineage>
        <taxon>Bacteria</taxon>
        <taxon>Bacillati</taxon>
        <taxon>Actinomycetota</taxon>
        <taxon>Actinomycetes</taxon>
        <taxon>Kitasatosporales</taxon>
        <taxon>Streptomycetaceae</taxon>
        <taxon>Streptantibioticus</taxon>
    </lineage>
</organism>
<keyword evidence="3" id="KW-1185">Reference proteome</keyword>
<gene>
    <name evidence="2" type="ordered locus">SCATT_20690</name>
</gene>
<dbReference type="EMBL" id="CP003219">
    <property type="protein sequence ID" value="AEW94440.1"/>
    <property type="molecule type" value="Genomic_DNA"/>
</dbReference>
<protein>
    <submittedName>
        <fullName evidence="2">Uncharacterized protein</fullName>
    </submittedName>
</protein>
<evidence type="ECO:0000313" key="3">
    <source>
        <dbReference type="Proteomes" id="UP000007842"/>
    </source>
</evidence>
<dbReference type="KEGG" id="scy:SCATT_20690"/>
<accession>G8WZE5</accession>
<sequence length="59" mass="6204">MEHPQRGLLLPAARAQRAAPGGTDRTGTGVVHGRCGHAGRLLAQRRPTGLDRAIHIFAG</sequence>
<dbReference type="Proteomes" id="UP000007842">
    <property type="component" value="Chromosome"/>
</dbReference>
<dbReference type="AlphaFoldDB" id="G8WZE5"/>
<feature type="compositionally biased region" description="Low complexity" evidence="1">
    <location>
        <begin position="1"/>
        <end position="22"/>
    </location>
</feature>